<protein>
    <submittedName>
        <fullName evidence="1">Uncharacterized protein</fullName>
    </submittedName>
</protein>
<evidence type="ECO:0000313" key="2">
    <source>
        <dbReference type="Proteomes" id="UP001163321"/>
    </source>
</evidence>
<reference evidence="1 2" key="1">
    <citation type="journal article" date="2022" name="bioRxiv">
        <title>The genome of the oomycete Peronosclerospora sorghi, a cosmopolitan pathogen of maize and sorghum, is inflated with dispersed pseudogenes.</title>
        <authorList>
            <person name="Fletcher K."/>
            <person name="Martin F."/>
            <person name="Isakeit T."/>
            <person name="Cavanaugh K."/>
            <person name="Magill C."/>
            <person name="Michelmore R."/>
        </authorList>
    </citation>
    <scope>NUCLEOTIDE SEQUENCE [LARGE SCALE GENOMIC DNA]</scope>
    <source>
        <strain evidence="1">P6</strain>
    </source>
</reference>
<sequence length="90" mass="9931">MVRISPNPKTSKTSSKYKRLKLLIVLGVSLTKLLIGIGYPPAPPTGNFLIRPIRTTKRQLCGQYSATKTPRSTSKQQILNINQAVHSSAR</sequence>
<comment type="caution">
    <text evidence="1">The sequence shown here is derived from an EMBL/GenBank/DDBJ whole genome shotgun (WGS) entry which is preliminary data.</text>
</comment>
<proteinExistence type="predicted"/>
<organism evidence="1 2">
    <name type="scientific">Peronosclerospora sorghi</name>
    <dbReference type="NCBI Taxonomy" id="230839"/>
    <lineage>
        <taxon>Eukaryota</taxon>
        <taxon>Sar</taxon>
        <taxon>Stramenopiles</taxon>
        <taxon>Oomycota</taxon>
        <taxon>Peronosporomycetes</taxon>
        <taxon>Peronosporales</taxon>
        <taxon>Peronosporaceae</taxon>
        <taxon>Peronosclerospora</taxon>
    </lineage>
</organism>
<accession>A0ACC0WRM3</accession>
<name>A0ACC0WRM3_9STRA</name>
<dbReference type="Proteomes" id="UP001163321">
    <property type="component" value="Chromosome 1"/>
</dbReference>
<dbReference type="EMBL" id="CM047580">
    <property type="protein sequence ID" value="KAI9920704.1"/>
    <property type="molecule type" value="Genomic_DNA"/>
</dbReference>
<evidence type="ECO:0000313" key="1">
    <source>
        <dbReference type="EMBL" id="KAI9920704.1"/>
    </source>
</evidence>
<gene>
    <name evidence="1" type="ORF">PsorP6_000041</name>
</gene>
<keyword evidence="2" id="KW-1185">Reference proteome</keyword>